<evidence type="ECO:0000313" key="1">
    <source>
        <dbReference type="EMBL" id="VAX12163.1"/>
    </source>
</evidence>
<gene>
    <name evidence="1" type="ORF">MNBD_GAMMA24-519</name>
</gene>
<proteinExistence type="predicted"/>
<dbReference type="EMBL" id="UOFZ01000019">
    <property type="protein sequence ID" value="VAX12163.1"/>
    <property type="molecule type" value="Genomic_DNA"/>
</dbReference>
<reference evidence="1" key="1">
    <citation type="submission" date="2018-06" db="EMBL/GenBank/DDBJ databases">
        <authorList>
            <person name="Zhirakovskaya E."/>
        </authorList>
    </citation>
    <scope>NUCLEOTIDE SEQUENCE</scope>
</reference>
<dbReference type="AlphaFoldDB" id="A0A3B1BJ55"/>
<protein>
    <submittedName>
        <fullName evidence="1">Uncharacterized protein</fullName>
    </submittedName>
</protein>
<name>A0A3B1BJ55_9ZZZZ</name>
<organism evidence="1">
    <name type="scientific">hydrothermal vent metagenome</name>
    <dbReference type="NCBI Taxonomy" id="652676"/>
    <lineage>
        <taxon>unclassified sequences</taxon>
        <taxon>metagenomes</taxon>
        <taxon>ecological metagenomes</taxon>
    </lineage>
</organism>
<sequence length="104" mass="12001">MTGKPNNRSADFRSFIKTVSSAAKAAPERFQDKWARLSISKTRPNKDLEPDFGSTKIKEALKRHSDASGPGCNRIPVWHIITQQMDKRNEHIRVDMHRCKQERI</sequence>
<accession>A0A3B1BJ55</accession>